<feature type="domain" description="NAD-dependent epimerase/dehydratase" evidence="2">
    <location>
        <begin position="3"/>
        <end position="219"/>
    </location>
</feature>
<comment type="similarity">
    <text evidence="1">Belongs to the NAD(P)-dependent epimerase/dehydratase family.</text>
</comment>
<dbReference type="PANTHER" id="PTHR43000">
    <property type="entry name" value="DTDP-D-GLUCOSE 4,6-DEHYDRATASE-RELATED"/>
    <property type="match status" value="1"/>
</dbReference>
<dbReference type="EMBL" id="PPPD01000003">
    <property type="protein sequence ID" value="PNY79575.1"/>
    <property type="molecule type" value="Genomic_DNA"/>
</dbReference>
<reference evidence="3 4" key="1">
    <citation type="submission" date="2018-01" db="EMBL/GenBank/DDBJ databases">
        <title>Deinococcus koreensis sp. nov., a radiation-resistant bacterium isolated from river water.</title>
        <authorList>
            <person name="Choi A."/>
        </authorList>
    </citation>
    <scope>NUCLEOTIDE SEQUENCE [LARGE SCALE GENOMIC DNA]</scope>
    <source>
        <strain evidence="3 4">SJW1-2</strain>
    </source>
</reference>
<feature type="non-terminal residue" evidence="3">
    <location>
        <position position="236"/>
    </location>
</feature>
<dbReference type="InterPro" id="IPR001509">
    <property type="entry name" value="Epimerase_deHydtase"/>
</dbReference>
<evidence type="ECO:0000313" key="4">
    <source>
        <dbReference type="Proteomes" id="UP000236379"/>
    </source>
</evidence>
<dbReference type="SUPFAM" id="SSF51735">
    <property type="entry name" value="NAD(P)-binding Rossmann-fold domains"/>
    <property type="match status" value="1"/>
</dbReference>
<dbReference type="Pfam" id="PF01370">
    <property type="entry name" value="Epimerase"/>
    <property type="match status" value="1"/>
</dbReference>
<accession>A0A2K3USQ2</accession>
<proteinExistence type="inferred from homology"/>
<dbReference type="Proteomes" id="UP000236379">
    <property type="component" value="Unassembled WGS sequence"/>
</dbReference>
<protein>
    <recommendedName>
        <fullName evidence="2">NAD-dependent epimerase/dehydratase domain-containing protein</fullName>
    </recommendedName>
</protein>
<dbReference type="InterPro" id="IPR036291">
    <property type="entry name" value="NAD(P)-bd_dom_sf"/>
</dbReference>
<name>A0A2K3USQ2_9DEIO</name>
<dbReference type="RefSeq" id="WP_103314089.1">
    <property type="nucleotide sequence ID" value="NZ_PPPD01000003.1"/>
</dbReference>
<keyword evidence="4" id="KW-1185">Reference proteome</keyword>
<evidence type="ECO:0000313" key="3">
    <source>
        <dbReference type="EMBL" id="PNY79575.1"/>
    </source>
</evidence>
<evidence type="ECO:0000256" key="1">
    <source>
        <dbReference type="ARBA" id="ARBA00007637"/>
    </source>
</evidence>
<dbReference type="AlphaFoldDB" id="A0A2K3USQ2"/>
<comment type="caution">
    <text evidence="3">The sequence shown here is derived from an EMBL/GenBank/DDBJ whole genome shotgun (WGS) entry which is preliminary data.</text>
</comment>
<sequence>MRVLMLGASGFLGRPVQALLAAQDDLQVMTGPRSHDTDLARCEAGVWRDLLDAAQPDAVVNCAGRIRGSPEELQQANAGLVQRLVEAARGRRSPPHLVHLGSAAEYGVYPGAVTEDMPPRPESPYGQSKLAGTRTLLEAAADLSVHVLRVGNPVGAGQSAHTLLGRAAEQFRQALEAPTDGVEFGDLGAARDFIDARDVARAVLAVLRAPAAEPLLNVGRGEAIRARTLVRSLARI</sequence>
<dbReference type="Gene3D" id="3.40.50.720">
    <property type="entry name" value="NAD(P)-binding Rossmann-like Domain"/>
    <property type="match status" value="1"/>
</dbReference>
<dbReference type="CDD" id="cd08946">
    <property type="entry name" value="SDR_e"/>
    <property type="match status" value="1"/>
</dbReference>
<dbReference type="OrthoDB" id="62093at2"/>
<evidence type="ECO:0000259" key="2">
    <source>
        <dbReference type="Pfam" id="PF01370"/>
    </source>
</evidence>
<organism evidence="3 4">
    <name type="scientific">Deinococcus koreensis</name>
    <dbReference type="NCBI Taxonomy" id="2054903"/>
    <lineage>
        <taxon>Bacteria</taxon>
        <taxon>Thermotogati</taxon>
        <taxon>Deinococcota</taxon>
        <taxon>Deinococci</taxon>
        <taxon>Deinococcales</taxon>
        <taxon>Deinococcaceae</taxon>
        <taxon>Deinococcus</taxon>
    </lineage>
</organism>
<gene>
    <name evidence="3" type="ORF">CVO96_19315</name>
</gene>